<dbReference type="InterPro" id="IPR000905">
    <property type="entry name" value="Gcp-like_dom"/>
</dbReference>
<reference evidence="10" key="1">
    <citation type="submission" date="2018-05" db="EMBL/GenBank/DDBJ databases">
        <authorList>
            <person name="Lanie J.A."/>
            <person name="Ng W.-L."/>
            <person name="Kazmierczak K.M."/>
            <person name="Andrzejewski T.M."/>
            <person name="Davidsen T.M."/>
            <person name="Wayne K.J."/>
            <person name="Tettelin H."/>
            <person name="Glass J.I."/>
            <person name="Rusch D."/>
            <person name="Podicherti R."/>
            <person name="Tsui H.-C.T."/>
            <person name="Winkler M.E."/>
        </authorList>
    </citation>
    <scope>NUCLEOTIDE SEQUENCE</scope>
</reference>
<keyword evidence="4" id="KW-0819">tRNA processing</keyword>
<dbReference type="SUPFAM" id="SSF53067">
    <property type="entry name" value="Actin-like ATPase domain"/>
    <property type="match status" value="2"/>
</dbReference>
<dbReference type="AlphaFoldDB" id="A0A382Q8C8"/>
<dbReference type="InterPro" id="IPR022450">
    <property type="entry name" value="TsaD"/>
</dbReference>
<evidence type="ECO:0000256" key="6">
    <source>
        <dbReference type="ARBA" id="ARBA00023004"/>
    </source>
</evidence>
<dbReference type="GO" id="GO:0046872">
    <property type="term" value="F:metal ion binding"/>
    <property type="evidence" value="ECO:0007669"/>
    <property type="project" value="UniProtKB-KW"/>
</dbReference>
<evidence type="ECO:0000256" key="8">
    <source>
        <dbReference type="ARBA" id="ARBA00048117"/>
    </source>
</evidence>
<evidence type="ECO:0000256" key="2">
    <source>
        <dbReference type="ARBA" id="ARBA00022490"/>
    </source>
</evidence>
<name>A0A382Q8C8_9ZZZZ</name>
<dbReference type="EMBL" id="UINC01112710">
    <property type="protein sequence ID" value="SVC81844.1"/>
    <property type="molecule type" value="Genomic_DNA"/>
</dbReference>
<keyword evidence="2" id="KW-0963">Cytoplasm</keyword>
<dbReference type="InterPro" id="IPR043129">
    <property type="entry name" value="ATPase_NBD"/>
</dbReference>
<dbReference type="GO" id="GO:0061711">
    <property type="term" value="F:tRNA N(6)-L-threonylcarbamoyladenine synthase activity"/>
    <property type="evidence" value="ECO:0007669"/>
    <property type="project" value="UniProtKB-EC"/>
</dbReference>
<evidence type="ECO:0000313" key="10">
    <source>
        <dbReference type="EMBL" id="SVC81844.1"/>
    </source>
</evidence>
<sequence>LIRLNIYKVYKQTLQESKISSKEIKAIAVTYGPGLAGSLLVGINFAKGLSMSLYVPLIGVNHLEGHIMAALIRDNKLILDLDNSFFPSLCLLISGGHTELILMKSYDKFSLIGQTRDDAVGEAYDKVSRLLGLGYPGGPIIEKMAKNFSNKNRYVLPRAWLNDSYEFSFSGLKTATMNLTNKELFSNNLNKVETQKTISDISYAFQESVFDVLFSKTTNAATEFSCKNILISGGVAANGFLRENFLSKSSFKVIFPEKQLCTDNGIMIASRGLIDYLKNKKLDENLEVTPQLNIL</sequence>
<dbReference type="GO" id="GO:0002949">
    <property type="term" value="P:tRNA threonylcarbamoyladenosine modification"/>
    <property type="evidence" value="ECO:0007669"/>
    <property type="project" value="InterPro"/>
</dbReference>
<dbReference type="InterPro" id="IPR017861">
    <property type="entry name" value="KAE1/TsaD"/>
</dbReference>
<evidence type="ECO:0000256" key="5">
    <source>
        <dbReference type="ARBA" id="ARBA00022723"/>
    </source>
</evidence>
<evidence type="ECO:0000256" key="7">
    <source>
        <dbReference type="ARBA" id="ARBA00023315"/>
    </source>
</evidence>
<dbReference type="PRINTS" id="PR00789">
    <property type="entry name" value="OSIALOPTASE"/>
</dbReference>
<dbReference type="NCBIfam" id="TIGR03723">
    <property type="entry name" value="T6A_TsaD_YgjD"/>
    <property type="match status" value="1"/>
</dbReference>
<keyword evidence="6" id="KW-0408">Iron</keyword>
<dbReference type="Pfam" id="PF00814">
    <property type="entry name" value="TsaD"/>
    <property type="match status" value="1"/>
</dbReference>
<dbReference type="Gene3D" id="3.30.420.40">
    <property type="match status" value="2"/>
</dbReference>
<dbReference type="PANTHER" id="PTHR11735:SF6">
    <property type="entry name" value="TRNA N6-ADENOSINE THREONYLCARBAMOYLTRANSFERASE, MITOCHONDRIAL"/>
    <property type="match status" value="1"/>
</dbReference>
<keyword evidence="3" id="KW-0808">Transferase</keyword>
<protein>
    <recommendedName>
        <fullName evidence="1">N(6)-L-threonylcarbamoyladenine synthase</fullName>
        <ecNumber evidence="1">2.3.1.234</ecNumber>
    </recommendedName>
</protein>
<comment type="catalytic activity">
    <reaction evidence="8">
        <text>L-threonylcarbamoyladenylate + adenosine(37) in tRNA = N(6)-L-threonylcarbamoyladenosine(37) in tRNA + AMP + H(+)</text>
        <dbReference type="Rhea" id="RHEA:37059"/>
        <dbReference type="Rhea" id="RHEA-COMP:10162"/>
        <dbReference type="Rhea" id="RHEA-COMP:10163"/>
        <dbReference type="ChEBI" id="CHEBI:15378"/>
        <dbReference type="ChEBI" id="CHEBI:73682"/>
        <dbReference type="ChEBI" id="CHEBI:74411"/>
        <dbReference type="ChEBI" id="CHEBI:74418"/>
        <dbReference type="ChEBI" id="CHEBI:456215"/>
        <dbReference type="EC" id="2.3.1.234"/>
    </reaction>
</comment>
<dbReference type="EC" id="2.3.1.234" evidence="1"/>
<evidence type="ECO:0000256" key="4">
    <source>
        <dbReference type="ARBA" id="ARBA00022694"/>
    </source>
</evidence>
<proteinExistence type="predicted"/>
<evidence type="ECO:0000259" key="9">
    <source>
        <dbReference type="Pfam" id="PF00814"/>
    </source>
</evidence>
<keyword evidence="5" id="KW-0479">Metal-binding</keyword>
<feature type="non-terminal residue" evidence="10">
    <location>
        <position position="1"/>
    </location>
</feature>
<feature type="domain" description="Gcp-like" evidence="9">
    <location>
        <begin position="5"/>
        <end position="269"/>
    </location>
</feature>
<evidence type="ECO:0000256" key="1">
    <source>
        <dbReference type="ARBA" id="ARBA00012156"/>
    </source>
</evidence>
<evidence type="ECO:0000256" key="3">
    <source>
        <dbReference type="ARBA" id="ARBA00022679"/>
    </source>
</evidence>
<dbReference type="PANTHER" id="PTHR11735">
    <property type="entry name" value="TRNA N6-ADENOSINE THREONYLCARBAMOYLTRANSFERASE"/>
    <property type="match status" value="1"/>
</dbReference>
<keyword evidence="7" id="KW-0012">Acyltransferase</keyword>
<accession>A0A382Q8C8</accession>
<organism evidence="10">
    <name type="scientific">marine metagenome</name>
    <dbReference type="NCBI Taxonomy" id="408172"/>
    <lineage>
        <taxon>unclassified sequences</taxon>
        <taxon>metagenomes</taxon>
        <taxon>ecological metagenomes</taxon>
    </lineage>
</organism>
<dbReference type="NCBIfam" id="TIGR00329">
    <property type="entry name" value="gcp_kae1"/>
    <property type="match status" value="1"/>
</dbReference>
<gene>
    <name evidence="10" type="ORF">METZ01_LOCUS334698</name>
</gene>
<dbReference type="FunFam" id="3.30.420.40:FF:000040">
    <property type="entry name" value="tRNA N6-adenosine threonylcarbamoyltransferase"/>
    <property type="match status" value="1"/>
</dbReference>